<dbReference type="Pfam" id="PF13424">
    <property type="entry name" value="TPR_12"/>
    <property type="match status" value="1"/>
</dbReference>
<dbReference type="Pfam" id="PF12770">
    <property type="entry name" value="CHAT"/>
    <property type="match status" value="1"/>
</dbReference>
<evidence type="ECO:0000259" key="1">
    <source>
        <dbReference type="Pfam" id="PF12770"/>
    </source>
</evidence>
<proteinExistence type="predicted"/>
<gene>
    <name evidence="2" type="ORF">Hgul01_04045</name>
</gene>
<feature type="domain" description="CHAT" evidence="1">
    <location>
        <begin position="673"/>
        <end position="924"/>
    </location>
</feature>
<dbReference type="PANTHER" id="PTHR10098">
    <property type="entry name" value="RAPSYN-RELATED"/>
    <property type="match status" value="1"/>
</dbReference>
<reference evidence="2 3" key="1">
    <citation type="submission" date="2024-02" db="EMBL/GenBank/DDBJ databases">
        <title>Herpetosiphon gulosus NBRC 112829.</title>
        <authorList>
            <person name="Ichikawa N."/>
            <person name="Katano-Makiyama Y."/>
            <person name="Hidaka K."/>
        </authorList>
    </citation>
    <scope>NUCLEOTIDE SEQUENCE [LARGE SCALE GENOMIC DNA]</scope>
    <source>
        <strain evidence="2 3">NBRC 112829</strain>
    </source>
</reference>
<comment type="caution">
    <text evidence="2">The sequence shown here is derived from an EMBL/GenBank/DDBJ whole genome shotgun (WGS) entry which is preliminary data.</text>
</comment>
<dbReference type="InterPro" id="IPR011990">
    <property type="entry name" value="TPR-like_helical_dom_sf"/>
</dbReference>
<keyword evidence="3" id="KW-1185">Reference proteome</keyword>
<name>A0ABP9X492_9CHLR</name>
<dbReference type="RefSeq" id="WP_345723822.1">
    <property type="nucleotide sequence ID" value="NZ_BAABRU010000016.1"/>
</dbReference>
<dbReference type="InterPro" id="IPR019734">
    <property type="entry name" value="TPR_rpt"/>
</dbReference>
<evidence type="ECO:0000313" key="2">
    <source>
        <dbReference type="EMBL" id="GAA5530227.1"/>
    </source>
</evidence>
<dbReference type="Proteomes" id="UP001428290">
    <property type="component" value="Unassembled WGS sequence"/>
</dbReference>
<protein>
    <recommendedName>
        <fullName evidence="1">CHAT domain-containing protein</fullName>
    </recommendedName>
</protein>
<dbReference type="SMART" id="SM00028">
    <property type="entry name" value="TPR"/>
    <property type="match status" value="5"/>
</dbReference>
<dbReference type="InterPro" id="IPR024983">
    <property type="entry name" value="CHAT_dom"/>
</dbReference>
<organism evidence="2 3">
    <name type="scientific">Herpetosiphon gulosus</name>
    <dbReference type="NCBI Taxonomy" id="1973496"/>
    <lineage>
        <taxon>Bacteria</taxon>
        <taxon>Bacillati</taxon>
        <taxon>Chloroflexota</taxon>
        <taxon>Chloroflexia</taxon>
        <taxon>Herpetosiphonales</taxon>
        <taxon>Herpetosiphonaceae</taxon>
        <taxon>Herpetosiphon</taxon>
    </lineage>
</organism>
<evidence type="ECO:0000313" key="3">
    <source>
        <dbReference type="Proteomes" id="UP001428290"/>
    </source>
</evidence>
<dbReference type="EMBL" id="BAABRU010000016">
    <property type="protein sequence ID" value="GAA5530227.1"/>
    <property type="molecule type" value="Genomic_DNA"/>
</dbReference>
<accession>A0ABP9X492</accession>
<dbReference type="Gene3D" id="1.25.40.10">
    <property type="entry name" value="Tetratricopeptide repeat domain"/>
    <property type="match status" value="3"/>
</dbReference>
<sequence length="926" mass="105238">MHECRTWLEHYQRLAEPQRHIWLQQHPPCLQCIAELKHQSDQHLRVNGQLADWFSQAAIEAALASSDPEIQALADWARGNWAIYHDHQQVFGFYEQALSFYRKQTDNLSIARLLGNLVGAYADRGDFKAAEAAYAEAKQRYQGFDLSYQLVLEQNYGIVLSRHRHYPAALACFSQAIVMAHQLSLEDRVLENSVNQALIFFYQGQFRQSEAGLLNSYRLAQALDHGLTIARIAMNLAEVYANLGQPALAIDYFKQARLGFQHQHAHMEQGSVWLREGQLFERLGSFGAAIQVYQAAINHFEQHAMQPQVAEAYARLAIVFRATQAFDQANQALLQAQQRWQALDHQSWLLTIRLEQIALALAQKAYQLAETELAQLQLPDPTYQYHIIGAYKALAAEQRFEATQQLAAFQQATEHYQQLLAYAQQEQHQWLARDSYAGLGRLAYELDPIQALTAFDQALTHEKAIRQALSVEELKASFHAQAYAVYHLPIAICRQLRRWADLLNYVWHYKGSALAEIIHAKSQLQINPLELQQLNQLRQLLASRRWEYGQRSGFDPEFAAEILSLEQQIQTLRRERNNQAFSQPSFGTLPMVFQQHQASCLIEFYTDQHFLYALRIEQNGSIQHYRLVDLNQLKILLIDLQLSFRNVLTLTPTQLQQQLTMWQQESLALLGECFDCLIRPLGSFKLHSQILISPCDPLYLVPFAALWDGQAYFGTNVKISLTICAGICQPTKPPEYSDSQLALLIGASAEGKLEQIEAEISAIQAILPKHQALFDHPDDYQCLSQLETSPRYLHIAAHSILRFDAPIFSAIQLKGGVFAVEQCYELPLNASELVVLSGCTTATGLDTGGSLLAFQSAFFVAGVGHVISSLWETHDQATMLWMQSFYQGLTQGLDVPQAIQTSQAWLRQHPLYNHPAFWAVFSHSRI</sequence>
<dbReference type="SUPFAM" id="SSF48452">
    <property type="entry name" value="TPR-like"/>
    <property type="match status" value="3"/>
</dbReference>